<dbReference type="AlphaFoldDB" id="A0A9L0JT69"/>
<dbReference type="GeneTree" id="ENSGT00900000140957"/>
<dbReference type="Ensembl" id="ENSEAST00005052726.1">
    <property type="protein sequence ID" value="ENSEASP00005056379.1"/>
    <property type="gene ID" value="ENSEASG00005034417.1"/>
</dbReference>
<accession>A0A9L0JT69</accession>
<dbReference type="InterPro" id="IPR036179">
    <property type="entry name" value="Ig-like_dom_sf"/>
</dbReference>
<evidence type="ECO:0000313" key="11">
    <source>
        <dbReference type="Proteomes" id="UP000694387"/>
    </source>
</evidence>
<dbReference type="SMART" id="SM00406">
    <property type="entry name" value="IGv"/>
    <property type="match status" value="1"/>
</dbReference>
<dbReference type="InterPro" id="IPR013783">
    <property type="entry name" value="Ig-like_fold"/>
</dbReference>
<keyword evidence="8" id="KW-1064">Adaptive immunity</keyword>
<evidence type="ECO:0000256" key="7">
    <source>
        <dbReference type="ARBA" id="ARBA00038651"/>
    </source>
</evidence>
<keyword evidence="3" id="KW-0732">Signal</keyword>
<reference evidence="10" key="3">
    <citation type="submission" date="2025-09" db="UniProtKB">
        <authorList>
            <consortium name="Ensembl"/>
        </authorList>
    </citation>
    <scope>IDENTIFICATION</scope>
</reference>
<evidence type="ECO:0000256" key="1">
    <source>
        <dbReference type="ARBA" id="ARBA00004236"/>
    </source>
</evidence>
<keyword evidence="5" id="KW-1015">Disulfide bond</keyword>
<evidence type="ECO:0000256" key="6">
    <source>
        <dbReference type="ARBA" id="ARBA00023180"/>
    </source>
</evidence>
<keyword evidence="8" id="KW-0391">Immunity</keyword>
<keyword evidence="11" id="KW-1185">Reference proteome</keyword>
<dbReference type="InterPro" id="IPR003599">
    <property type="entry name" value="Ig_sub"/>
</dbReference>
<dbReference type="Gene3D" id="2.60.40.10">
    <property type="entry name" value="Immunoglobulins"/>
    <property type="match status" value="1"/>
</dbReference>
<dbReference type="GO" id="GO:0042101">
    <property type="term" value="C:T cell receptor complex"/>
    <property type="evidence" value="ECO:0007669"/>
    <property type="project" value="UniProtKB-KW"/>
</dbReference>
<dbReference type="InterPro" id="IPR013106">
    <property type="entry name" value="Ig_V-set"/>
</dbReference>
<reference evidence="10" key="2">
    <citation type="submission" date="2025-08" db="UniProtKB">
        <authorList>
            <consortium name="Ensembl"/>
        </authorList>
    </citation>
    <scope>IDENTIFICATION</scope>
</reference>
<keyword evidence="2" id="KW-1003">Cell membrane</keyword>
<dbReference type="PANTHER" id="PTHR19339">
    <property type="entry name" value="T CELL RECEPTOR ALPHA VARIABLE 39"/>
    <property type="match status" value="1"/>
</dbReference>
<name>A0A9L0JT69_EQUAS</name>
<sequence>MSWLSRTLLILRKSGVQGMKVEQNPSALSLQEGTSSTLRCSFSASMKNVQWFRRNPVGRLINLFFIALGTKQNGRLNSTLNSKDLYSTLHITASRLEDSATYLCAVEWSPAGSFCTILSPSGSGSDNALLLFTGLSWPIFSQVGGQILLPSLS</sequence>
<keyword evidence="6" id="KW-0325">Glycoprotein</keyword>
<comment type="subunit">
    <text evidence="7">Alpha-beta TR is a heterodimer composed of an alpha and beta chain; disulfide-linked. The alpha-beta TR is associated with the transmembrane signaling CD3 coreceptor proteins to form the TR-CD3 (TcR or TCR). The assembly of alpha-beta TR heterodimers with CD3 occurs in the endoplasmic reticulum where a single alpha-beta TR heterodimer associates with one CD3D-CD3E heterodimer, one CD3G-CD3E heterodimer and one CD247 homodimer forming a stable octameric structure. CD3D-CD3E and CD3G-CD3E heterodimers preferentially associate with TR alpha and TR beta chains, respectively. The association of the CD247 homodimer is the last step of TcR assembly in the endoplasmic reticulum and is required for transport to the cell surface.</text>
</comment>
<dbReference type="InterPro" id="IPR051896">
    <property type="entry name" value="TCR_alpha_variable"/>
</dbReference>
<dbReference type="SMART" id="SM00409">
    <property type="entry name" value="IG"/>
    <property type="match status" value="1"/>
</dbReference>
<keyword evidence="4" id="KW-0472">Membrane</keyword>
<dbReference type="Proteomes" id="UP000694387">
    <property type="component" value="Chromosome 2"/>
</dbReference>
<evidence type="ECO:0000259" key="9">
    <source>
        <dbReference type="PROSITE" id="PS50835"/>
    </source>
</evidence>
<evidence type="ECO:0000313" key="10">
    <source>
        <dbReference type="Ensembl" id="ENSEASP00005056379.1"/>
    </source>
</evidence>
<evidence type="ECO:0000256" key="8">
    <source>
        <dbReference type="ARBA" id="ARBA00043266"/>
    </source>
</evidence>
<proteinExistence type="predicted"/>
<evidence type="ECO:0000256" key="4">
    <source>
        <dbReference type="ARBA" id="ARBA00023136"/>
    </source>
</evidence>
<evidence type="ECO:0000256" key="5">
    <source>
        <dbReference type="ARBA" id="ARBA00023157"/>
    </source>
</evidence>
<reference evidence="10 11" key="1">
    <citation type="journal article" date="2020" name="Nat. Commun.">
        <title>Donkey genomes provide new insights into domestication and selection for coat color.</title>
        <authorList>
            <person name="Wang"/>
            <person name="C."/>
            <person name="Li"/>
            <person name="H."/>
            <person name="Guo"/>
            <person name="Y."/>
            <person name="Huang"/>
            <person name="J."/>
            <person name="Sun"/>
            <person name="Y."/>
            <person name="Min"/>
            <person name="J."/>
            <person name="Wang"/>
            <person name="J."/>
            <person name="Fang"/>
            <person name="X."/>
            <person name="Zhao"/>
            <person name="Z."/>
            <person name="Wang"/>
            <person name="S."/>
            <person name="Zhang"/>
            <person name="Y."/>
            <person name="Liu"/>
            <person name="Q."/>
            <person name="Jiang"/>
            <person name="Q."/>
            <person name="Wang"/>
            <person name="X."/>
            <person name="Guo"/>
            <person name="Y."/>
            <person name="Yang"/>
            <person name="C."/>
            <person name="Wang"/>
            <person name="Y."/>
            <person name="Tian"/>
            <person name="F."/>
            <person name="Zhuang"/>
            <person name="G."/>
            <person name="Fan"/>
            <person name="Y."/>
            <person name="Gao"/>
            <person name="Q."/>
            <person name="Li"/>
            <person name="Y."/>
            <person name="Ju"/>
            <person name="Z."/>
            <person name="Li"/>
            <person name="J."/>
            <person name="Li"/>
            <person name="R."/>
            <person name="Hou"/>
            <person name="M."/>
            <person name="Yang"/>
            <person name="G."/>
            <person name="Liu"/>
            <person name="G."/>
            <person name="Liu"/>
            <person name="W."/>
            <person name="Guo"/>
            <person name="J."/>
            <person name="Pan"/>
            <person name="S."/>
            <person name="Fan"/>
            <person name="G."/>
            <person name="Zhang"/>
            <person name="W."/>
            <person name="Zhang"/>
            <person name="R."/>
            <person name="Yu"/>
            <person name="J."/>
            <person name="Zhang"/>
            <person name="X."/>
            <person name="Yin"/>
            <person name="Q."/>
            <person name="Ji"/>
            <person name="C."/>
            <person name="Jin"/>
            <person name="Y."/>
            <person name="Yue"/>
            <person name="G."/>
            <person name="Liu"/>
            <person name="M."/>
            <person name="Xu"/>
            <person name="J."/>
            <person name="Liu"/>
            <person name="S."/>
            <person name="Jordana"/>
            <person name="J."/>
            <person name="Noce"/>
            <person name="A."/>
            <person name="Amills"/>
            <person name="M."/>
            <person name="Wu"/>
            <person name="D.D."/>
            <person name="Li"/>
            <person name="S."/>
            <person name="Zhou"/>
            <person name="X. and Zhong"/>
            <person name="J."/>
        </authorList>
    </citation>
    <scope>NUCLEOTIDE SEQUENCE [LARGE SCALE GENOMIC DNA]</scope>
</reference>
<feature type="domain" description="Ig-like" evidence="9">
    <location>
        <begin position="19"/>
        <end position="107"/>
    </location>
</feature>
<dbReference type="PANTHER" id="PTHR19339:SF5">
    <property type="entry name" value="IG-LIKE DOMAIN-CONTAINING PROTEIN"/>
    <property type="match status" value="1"/>
</dbReference>
<dbReference type="PROSITE" id="PS50835">
    <property type="entry name" value="IG_LIKE"/>
    <property type="match status" value="1"/>
</dbReference>
<protein>
    <recommendedName>
        <fullName evidence="9">Ig-like domain-containing protein</fullName>
    </recommendedName>
</protein>
<comment type="subcellular location">
    <subcellularLocation>
        <location evidence="1">Cell membrane</location>
    </subcellularLocation>
</comment>
<dbReference type="InterPro" id="IPR007110">
    <property type="entry name" value="Ig-like_dom"/>
</dbReference>
<evidence type="ECO:0000256" key="3">
    <source>
        <dbReference type="ARBA" id="ARBA00022729"/>
    </source>
</evidence>
<keyword evidence="8" id="KW-1279">T cell receptor</keyword>
<organism evidence="10 11">
    <name type="scientific">Equus asinus</name>
    <name type="common">Donkey</name>
    <name type="synonym">Equus africanus asinus</name>
    <dbReference type="NCBI Taxonomy" id="9793"/>
    <lineage>
        <taxon>Eukaryota</taxon>
        <taxon>Metazoa</taxon>
        <taxon>Chordata</taxon>
        <taxon>Craniata</taxon>
        <taxon>Vertebrata</taxon>
        <taxon>Euteleostomi</taxon>
        <taxon>Mammalia</taxon>
        <taxon>Eutheria</taxon>
        <taxon>Laurasiatheria</taxon>
        <taxon>Perissodactyla</taxon>
        <taxon>Equidae</taxon>
        <taxon>Equus</taxon>
    </lineage>
</organism>
<dbReference type="Pfam" id="PF07686">
    <property type="entry name" value="V-set"/>
    <property type="match status" value="1"/>
</dbReference>
<dbReference type="SUPFAM" id="SSF48726">
    <property type="entry name" value="Immunoglobulin"/>
    <property type="match status" value="1"/>
</dbReference>
<evidence type="ECO:0000256" key="2">
    <source>
        <dbReference type="ARBA" id="ARBA00022475"/>
    </source>
</evidence>